<dbReference type="SUPFAM" id="SSF46767">
    <property type="entry name" value="Methylated DNA-protein cysteine methyltransferase, C-terminal domain"/>
    <property type="match status" value="1"/>
</dbReference>
<dbReference type="InterPro" id="IPR008332">
    <property type="entry name" value="MethylG_MeTrfase_N"/>
</dbReference>
<dbReference type="InterPro" id="IPR036217">
    <property type="entry name" value="MethylDNA_cys_MeTrfase_DNAb"/>
</dbReference>
<dbReference type="Gene3D" id="3.30.160.70">
    <property type="entry name" value="Methylated DNA-protein cysteine methyltransferase domain"/>
    <property type="match status" value="1"/>
</dbReference>
<dbReference type="GO" id="GO:0006281">
    <property type="term" value="P:DNA repair"/>
    <property type="evidence" value="ECO:0007669"/>
    <property type="project" value="InterPro"/>
</dbReference>
<dbReference type="SUPFAM" id="SSF53155">
    <property type="entry name" value="Methylated DNA-protein cysteine methyltransferase domain"/>
    <property type="match status" value="1"/>
</dbReference>
<proteinExistence type="predicted"/>
<protein>
    <submittedName>
        <fullName evidence="4">MGMT family protein</fullName>
    </submittedName>
</protein>
<evidence type="ECO:0000313" key="5">
    <source>
        <dbReference type="Proteomes" id="UP000784435"/>
    </source>
</evidence>
<gene>
    <name evidence="4" type="ORF">K8V08_10070</name>
</gene>
<evidence type="ECO:0000259" key="2">
    <source>
        <dbReference type="Pfam" id="PF01035"/>
    </source>
</evidence>
<feature type="non-terminal residue" evidence="4">
    <location>
        <position position="130"/>
    </location>
</feature>
<sequence length="130" mass="14368">MDGLRHAQIDTQLGELVVVAEGPALTGVYFPGHWHLPEPDAFGETVEATTDPVIRDLAGQLKEYLAGERQAFEIPVRTDGDAFSEQVWMMLREIPYGERTTYGALAERLGNRHLAQRVGQVVGRNPVSIV</sequence>
<evidence type="ECO:0000256" key="1">
    <source>
        <dbReference type="ARBA" id="ARBA00022763"/>
    </source>
</evidence>
<name>A0A921SPD3_9MICO</name>
<dbReference type="Pfam" id="PF02870">
    <property type="entry name" value="Methyltransf_1N"/>
    <property type="match status" value="1"/>
</dbReference>
<dbReference type="PANTHER" id="PTHR10815:SF13">
    <property type="entry name" value="METHYLATED-DNA--PROTEIN-CYSTEINE METHYLTRANSFERASE"/>
    <property type="match status" value="1"/>
</dbReference>
<dbReference type="Proteomes" id="UP000784435">
    <property type="component" value="Unassembled WGS sequence"/>
</dbReference>
<reference evidence="4" key="1">
    <citation type="journal article" date="2021" name="PeerJ">
        <title>Extensive microbial diversity within the chicken gut microbiome revealed by metagenomics and culture.</title>
        <authorList>
            <person name="Gilroy R."/>
            <person name="Ravi A."/>
            <person name="Getino M."/>
            <person name="Pursley I."/>
            <person name="Horton D.L."/>
            <person name="Alikhan N.F."/>
            <person name="Baker D."/>
            <person name="Gharbi K."/>
            <person name="Hall N."/>
            <person name="Watson M."/>
            <person name="Adriaenssens E.M."/>
            <person name="Foster-Nyarko E."/>
            <person name="Jarju S."/>
            <person name="Secka A."/>
            <person name="Antonio M."/>
            <person name="Oren A."/>
            <person name="Chaudhuri R.R."/>
            <person name="La Ragione R."/>
            <person name="Hildebrand F."/>
            <person name="Pallen M.J."/>
        </authorList>
    </citation>
    <scope>NUCLEOTIDE SEQUENCE</scope>
    <source>
        <strain evidence="4">ChiGjej5B5-7349</strain>
    </source>
</reference>
<dbReference type="InterPro" id="IPR036388">
    <property type="entry name" value="WH-like_DNA-bd_sf"/>
</dbReference>
<evidence type="ECO:0000313" key="4">
    <source>
        <dbReference type="EMBL" id="HJG80742.1"/>
    </source>
</evidence>
<dbReference type="GO" id="GO:0003908">
    <property type="term" value="F:methylated-DNA-[protein]-cysteine S-methyltransferase activity"/>
    <property type="evidence" value="ECO:0007669"/>
    <property type="project" value="InterPro"/>
</dbReference>
<dbReference type="Gene3D" id="1.10.10.10">
    <property type="entry name" value="Winged helix-like DNA-binding domain superfamily/Winged helix DNA-binding domain"/>
    <property type="match status" value="1"/>
</dbReference>
<evidence type="ECO:0000259" key="3">
    <source>
        <dbReference type="Pfam" id="PF02870"/>
    </source>
</evidence>
<dbReference type="InterPro" id="IPR036631">
    <property type="entry name" value="MGMT_N_sf"/>
</dbReference>
<dbReference type="EMBL" id="DYUK01000221">
    <property type="protein sequence ID" value="HJG80742.1"/>
    <property type="molecule type" value="Genomic_DNA"/>
</dbReference>
<accession>A0A921SPD3</accession>
<feature type="domain" description="Methylguanine DNA methyltransferase ribonuclease-like" evidence="3">
    <location>
        <begin position="5"/>
        <end position="77"/>
    </location>
</feature>
<dbReference type="PANTHER" id="PTHR10815">
    <property type="entry name" value="METHYLATED-DNA--PROTEIN-CYSTEINE METHYLTRANSFERASE"/>
    <property type="match status" value="1"/>
</dbReference>
<feature type="domain" description="Methylated-DNA-[protein]-cysteine S-methyltransferase DNA binding" evidence="2">
    <location>
        <begin position="83"/>
        <end position="130"/>
    </location>
</feature>
<keyword evidence="1" id="KW-0227">DNA damage</keyword>
<dbReference type="Pfam" id="PF01035">
    <property type="entry name" value="DNA_binding_1"/>
    <property type="match status" value="1"/>
</dbReference>
<organism evidence="4 5">
    <name type="scientific">Brevibacterium senegalense</name>
    <dbReference type="NCBI Taxonomy" id="1033736"/>
    <lineage>
        <taxon>Bacteria</taxon>
        <taxon>Bacillati</taxon>
        <taxon>Actinomycetota</taxon>
        <taxon>Actinomycetes</taxon>
        <taxon>Micrococcales</taxon>
        <taxon>Brevibacteriaceae</taxon>
        <taxon>Brevibacterium</taxon>
    </lineage>
</organism>
<comment type="caution">
    <text evidence="4">The sequence shown here is derived from an EMBL/GenBank/DDBJ whole genome shotgun (WGS) entry which is preliminary data.</text>
</comment>
<reference evidence="4" key="2">
    <citation type="submission" date="2021-09" db="EMBL/GenBank/DDBJ databases">
        <authorList>
            <person name="Gilroy R."/>
        </authorList>
    </citation>
    <scope>NUCLEOTIDE SEQUENCE</scope>
    <source>
        <strain evidence="4">ChiGjej5B5-7349</strain>
    </source>
</reference>
<dbReference type="InterPro" id="IPR014048">
    <property type="entry name" value="MethylDNA_cys_MeTrfase_DNA-bd"/>
</dbReference>
<dbReference type="CDD" id="cd06445">
    <property type="entry name" value="ATase"/>
    <property type="match status" value="1"/>
</dbReference>
<dbReference type="AlphaFoldDB" id="A0A921SPD3"/>